<evidence type="ECO:0000256" key="2">
    <source>
        <dbReference type="ARBA" id="ARBA00022448"/>
    </source>
</evidence>
<organism evidence="9 10">
    <name type="scientific">Allokutzneria oryzae</name>
    <dbReference type="NCBI Taxonomy" id="1378989"/>
    <lineage>
        <taxon>Bacteria</taxon>
        <taxon>Bacillati</taxon>
        <taxon>Actinomycetota</taxon>
        <taxon>Actinomycetes</taxon>
        <taxon>Pseudonocardiales</taxon>
        <taxon>Pseudonocardiaceae</taxon>
        <taxon>Allokutzneria</taxon>
    </lineage>
</organism>
<evidence type="ECO:0000256" key="8">
    <source>
        <dbReference type="RuleBase" id="RU368020"/>
    </source>
</evidence>
<dbReference type="PRINTS" id="PR00352">
    <property type="entry name" value="3FE4SFRDOXIN"/>
</dbReference>
<evidence type="ECO:0000256" key="6">
    <source>
        <dbReference type="ARBA" id="ARBA00023014"/>
    </source>
</evidence>
<dbReference type="SUPFAM" id="SSF54862">
    <property type="entry name" value="4Fe-4S ferredoxins"/>
    <property type="match status" value="1"/>
</dbReference>
<keyword evidence="2 8" id="KW-0813">Transport</keyword>
<evidence type="ECO:0000256" key="4">
    <source>
        <dbReference type="ARBA" id="ARBA00022982"/>
    </source>
</evidence>
<keyword evidence="10" id="KW-1185">Reference proteome</keyword>
<dbReference type="PANTHER" id="PTHR36923:SF3">
    <property type="entry name" value="FERREDOXIN"/>
    <property type="match status" value="1"/>
</dbReference>
<keyword evidence="3 8" id="KW-0479">Metal-binding</keyword>
<name>A0ABV5ZU88_9PSEU</name>
<dbReference type="Pfam" id="PF13370">
    <property type="entry name" value="Fer4_13"/>
    <property type="match status" value="1"/>
</dbReference>
<comment type="cofactor">
    <cofactor evidence="1">
        <name>[3Fe-4S] cluster</name>
        <dbReference type="ChEBI" id="CHEBI:21137"/>
    </cofactor>
</comment>
<evidence type="ECO:0000313" key="10">
    <source>
        <dbReference type="Proteomes" id="UP001589693"/>
    </source>
</evidence>
<reference evidence="9 10" key="1">
    <citation type="submission" date="2024-09" db="EMBL/GenBank/DDBJ databases">
        <authorList>
            <person name="Sun Q."/>
            <person name="Mori K."/>
        </authorList>
    </citation>
    <scope>NUCLEOTIDE SEQUENCE [LARGE SCALE GENOMIC DNA]</scope>
    <source>
        <strain evidence="9 10">TBRC 7907</strain>
    </source>
</reference>
<evidence type="ECO:0000256" key="5">
    <source>
        <dbReference type="ARBA" id="ARBA00023004"/>
    </source>
</evidence>
<dbReference type="PANTHER" id="PTHR36923">
    <property type="entry name" value="FERREDOXIN"/>
    <property type="match status" value="1"/>
</dbReference>
<protein>
    <recommendedName>
        <fullName evidence="8">Ferredoxin</fullName>
    </recommendedName>
</protein>
<dbReference type="EMBL" id="JBHLZU010000009">
    <property type="protein sequence ID" value="MFB9904457.1"/>
    <property type="molecule type" value="Genomic_DNA"/>
</dbReference>
<dbReference type="RefSeq" id="WP_377851656.1">
    <property type="nucleotide sequence ID" value="NZ_JBHLZU010000009.1"/>
</dbReference>
<keyword evidence="4 8" id="KW-0249">Electron transport</keyword>
<comment type="function">
    <text evidence="8">Ferredoxins are iron-sulfur proteins that transfer electrons in a wide variety of metabolic reactions.</text>
</comment>
<comment type="caution">
    <text evidence="9">The sequence shown here is derived from an EMBL/GenBank/DDBJ whole genome shotgun (WGS) entry which is preliminary data.</text>
</comment>
<dbReference type="InterPro" id="IPR001080">
    <property type="entry name" value="3Fe4S_ferredoxin"/>
</dbReference>
<evidence type="ECO:0000313" key="9">
    <source>
        <dbReference type="EMBL" id="MFB9904457.1"/>
    </source>
</evidence>
<evidence type="ECO:0000256" key="1">
    <source>
        <dbReference type="ARBA" id="ARBA00001927"/>
    </source>
</evidence>
<evidence type="ECO:0000256" key="7">
    <source>
        <dbReference type="ARBA" id="ARBA00023291"/>
    </source>
</evidence>
<keyword evidence="5 8" id="KW-0408">Iron</keyword>
<gene>
    <name evidence="9" type="ORF">ACFFQA_10995</name>
</gene>
<evidence type="ECO:0000256" key="3">
    <source>
        <dbReference type="ARBA" id="ARBA00022723"/>
    </source>
</evidence>
<keyword evidence="7" id="KW-0003">3Fe-4S</keyword>
<dbReference type="Gene3D" id="3.30.70.20">
    <property type="match status" value="1"/>
</dbReference>
<sequence>MRVHVDRELCEIHAQCVFAAPEVFDLDADDELVYDPAPSAGQREPVRQAVQLCPARAITVTEG</sequence>
<accession>A0ABV5ZU88</accession>
<dbReference type="Proteomes" id="UP001589693">
    <property type="component" value="Unassembled WGS sequence"/>
</dbReference>
<dbReference type="InterPro" id="IPR051269">
    <property type="entry name" value="Fe-S_cluster_ET"/>
</dbReference>
<keyword evidence="6 8" id="KW-0411">Iron-sulfur</keyword>
<proteinExistence type="predicted"/>